<dbReference type="GO" id="GO:0017147">
    <property type="term" value="F:Wnt-protein binding"/>
    <property type="evidence" value="ECO:0007669"/>
    <property type="project" value="TreeGrafter"/>
</dbReference>
<proteinExistence type="predicted"/>
<dbReference type="InterPro" id="IPR050778">
    <property type="entry name" value="Cueball_EGF_LRP_Nidogen"/>
</dbReference>
<dbReference type="AlphaFoldDB" id="F1YDV4"/>
<dbReference type="PANTHER" id="PTHR46513:SF13">
    <property type="entry name" value="EGF-LIKE DOMAIN-CONTAINING PROTEIN"/>
    <property type="match status" value="1"/>
</dbReference>
<accession>F1YDV4</accession>
<protein>
    <submittedName>
        <fullName evidence="1">Low-density lipoprotein receptor YWTD repeat protein</fullName>
    </submittedName>
</protein>
<name>F1YDV4_9ACTN</name>
<comment type="caution">
    <text evidence="1">The sequence shown here is derived from an EMBL/GenBank/DDBJ whole genome shotgun (WGS) entry which is preliminary data.</text>
</comment>
<dbReference type="RefSeq" id="WP_009677609.1">
    <property type="nucleotide sequence ID" value="NZ_AEUD01000001.1"/>
</dbReference>
<dbReference type="eggNOG" id="COG3386">
    <property type="taxonomic scope" value="Bacteria"/>
</dbReference>
<dbReference type="SUPFAM" id="SSF63825">
    <property type="entry name" value="YWTD domain"/>
    <property type="match status" value="2"/>
</dbReference>
<dbReference type="GO" id="GO:0005886">
    <property type="term" value="C:plasma membrane"/>
    <property type="evidence" value="ECO:0007669"/>
    <property type="project" value="TreeGrafter"/>
</dbReference>
<dbReference type="Proteomes" id="UP000035065">
    <property type="component" value="Unassembled WGS sequence"/>
</dbReference>
<reference evidence="1 2" key="1">
    <citation type="journal article" date="2011" name="J. Bacteriol.">
        <title>Draft Genome Sequence of Gordonia neofelifaecis NRRL B-59395, a Cholesterol-Degrading Actinomycete.</title>
        <authorList>
            <person name="Ge F."/>
            <person name="Li W."/>
            <person name="Chen G."/>
            <person name="Liu Y."/>
            <person name="Zhang G."/>
            <person name="Yong B."/>
            <person name="Wang Q."/>
            <person name="Wang N."/>
            <person name="Huang Z."/>
            <person name="Li W."/>
            <person name="Wang J."/>
            <person name="Wu C."/>
            <person name="Xie Q."/>
            <person name="Liu G."/>
        </authorList>
    </citation>
    <scope>NUCLEOTIDE SEQUENCE [LARGE SCALE GENOMIC DNA]</scope>
    <source>
        <strain evidence="1 2">NRRL B-59395</strain>
    </source>
</reference>
<keyword evidence="1" id="KW-0675">Receptor</keyword>
<dbReference type="Gene3D" id="2.120.10.30">
    <property type="entry name" value="TolB, C-terminal domain"/>
    <property type="match status" value="2"/>
</dbReference>
<evidence type="ECO:0000313" key="2">
    <source>
        <dbReference type="Proteomes" id="UP000035065"/>
    </source>
</evidence>
<keyword evidence="2" id="KW-1185">Reference proteome</keyword>
<sequence>MTALLALGLATRTIFRVDVADGRASVLLKDTAYSPDGVVVIDGTVYWTTMGRPTRNPEVEGEAAFDYSAPTGGLHAVGLDGTGRRDVLPAGSVTTGKQLAADGRGRLYWSDREGLRVSSCRLDGSDWTDLIVNTQTGDGTAECVGCAVAGEYLYWTQKGPSKGARGRILRAGLTVPDGESADDRTDVETLWDGLPEPVDLQVVDGILYWTDRGAEPDGNTLNRAPIPSPGEVGEPPEILARGLHEAVGVAVDSRAGLAYVSDLGGTILAVALDGTGDRVVVDLGQMITGITLVR</sequence>
<dbReference type="STRING" id="644548.SCNU_01670"/>
<gene>
    <name evidence="1" type="ORF">SCNU_01670</name>
</gene>
<dbReference type="InterPro" id="IPR011042">
    <property type="entry name" value="6-blade_b-propeller_TolB-like"/>
</dbReference>
<organism evidence="1 2">
    <name type="scientific">Gordonia neofelifaecis NRRL B-59395</name>
    <dbReference type="NCBI Taxonomy" id="644548"/>
    <lineage>
        <taxon>Bacteria</taxon>
        <taxon>Bacillati</taxon>
        <taxon>Actinomycetota</taxon>
        <taxon>Actinomycetes</taxon>
        <taxon>Mycobacteriales</taxon>
        <taxon>Gordoniaceae</taxon>
        <taxon>Gordonia</taxon>
    </lineage>
</organism>
<dbReference type="OrthoDB" id="111868at2"/>
<dbReference type="PANTHER" id="PTHR46513">
    <property type="entry name" value="VITELLOGENIN RECEPTOR-LIKE PROTEIN-RELATED-RELATED"/>
    <property type="match status" value="1"/>
</dbReference>
<keyword evidence="1" id="KW-0449">Lipoprotein</keyword>
<dbReference type="GO" id="GO:0042813">
    <property type="term" value="F:Wnt receptor activity"/>
    <property type="evidence" value="ECO:0007669"/>
    <property type="project" value="TreeGrafter"/>
</dbReference>
<evidence type="ECO:0000313" key="1">
    <source>
        <dbReference type="EMBL" id="EGD57044.1"/>
    </source>
</evidence>
<dbReference type="GO" id="GO:0060070">
    <property type="term" value="P:canonical Wnt signaling pathway"/>
    <property type="evidence" value="ECO:0007669"/>
    <property type="project" value="TreeGrafter"/>
</dbReference>
<dbReference type="EMBL" id="AEUD01000001">
    <property type="protein sequence ID" value="EGD57044.1"/>
    <property type="molecule type" value="Genomic_DNA"/>
</dbReference>